<dbReference type="PANTHER" id="PTHR46300">
    <property type="entry name" value="P450, PUTATIVE (EUROFUNG)-RELATED-RELATED"/>
    <property type="match status" value="1"/>
</dbReference>
<evidence type="ECO:0000256" key="5">
    <source>
        <dbReference type="ARBA" id="ARBA00023004"/>
    </source>
</evidence>
<dbReference type="GO" id="GO:0005506">
    <property type="term" value="F:iron ion binding"/>
    <property type="evidence" value="ECO:0007669"/>
    <property type="project" value="InterPro"/>
</dbReference>
<dbReference type="Proteomes" id="UP000018001">
    <property type="component" value="Unassembled WGS sequence"/>
</dbReference>
<keyword evidence="3 7" id="KW-0479">Metal-binding</keyword>
<dbReference type="Gene3D" id="3.10.180.10">
    <property type="entry name" value="2,3-Dihydroxybiphenyl 1,2-Dioxygenase, domain 1"/>
    <property type="match status" value="2"/>
</dbReference>
<comment type="similarity">
    <text evidence="2">Belongs to the cytochrome P450 family.</text>
</comment>
<keyword evidence="5 7" id="KW-0408">Iron</keyword>
<dbReference type="InterPro" id="IPR037523">
    <property type="entry name" value="VOC_core"/>
</dbReference>
<dbReference type="GO" id="GO:0004497">
    <property type="term" value="F:monooxygenase activity"/>
    <property type="evidence" value="ECO:0007669"/>
    <property type="project" value="UniProtKB-KW"/>
</dbReference>
<dbReference type="AlphaFoldDB" id="V5FNJ3"/>
<keyword evidence="7" id="KW-0349">Heme</keyword>
<name>V5FNJ3_BYSSN</name>
<dbReference type="PANTHER" id="PTHR46300:SF2">
    <property type="entry name" value="CYTOCHROME P450 MONOOXYGENASE ALNH-RELATED"/>
    <property type="match status" value="1"/>
</dbReference>
<dbReference type="InParanoid" id="V5FNJ3"/>
<evidence type="ECO:0000256" key="1">
    <source>
        <dbReference type="ARBA" id="ARBA00001971"/>
    </source>
</evidence>
<feature type="binding site" description="axial binding residue" evidence="7">
    <location>
        <position position="724"/>
    </location>
    <ligand>
        <name>heme</name>
        <dbReference type="ChEBI" id="CHEBI:30413"/>
    </ligand>
    <ligandPart>
        <name>Fe</name>
        <dbReference type="ChEBI" id="CHEBI:18248"/>
    </ligandPart>
</feature>
<keyword evidence="6" id="KW-0503">Monooxygenase</keyword>
<sequence>MESSSANSSTNRQIRLVRLAHVYYTHANIDEATQFLKDFGFRPVSEDKNAVYFAGTGPDPFIYCARKGTANGFGGAAFVVESKEDLEYASQTLPGATEVYKLDNSPGGGFGVTFKDPVDSFLFHLVYGQEPRTEITKLPLLKYNFPTEKHRPGNSTQRFQLAPAPVHKLGHFGMCVTNFDKAYDFYTTRFNFTPSDLIHDSTGRNITAFLHLDRGEELVDHHCFFLFEGPESHVHHSSFETHDFDTQLLGHHWLQKKGYKSCWGVGRHILGSQIFDYWFDQSGFIVEHYVDGDLVNNTYPVKKSLASPDNLHVWGPPTLPILGNIHQIPTKGSYLKLTEWAEKYGGLYSLKLGTGTAVVVTDRRIAKELFDKRSAKYSNRPESYLAHDLITGGHHVLVMQYGQLWRTFRRLIHQHFMESMVEKEHLKLQNAEAVQMLHDFCVQPDQHMLHPKRYSNSITMSTVYGIRTPSVKTSHMTQLYDMMENWSKIMEPGNTPPVDIYSFLYYLPQKLWGNWINRAKSVSAEQNKLYSHYLDLVQERRKRVGSMGSLMDLVLDQNDKLGLDPHEIYFLGGTLMEGGSDTSSSIILAFIHAMTKWGNVLKKAQAEIDAVVSGDRTPVWSDYQNLPYIAATVKEAMRWRPTVPLAFPHAAAEDDWIDGKFIPKGSVVILNSWGLHHDKKRFPNPEMFDPDHFKGQMALASELSASAGYESRDHYGYGAGRRLCPGIHLAERNLFLGISKLIWAFSIEPGLDDQGKPIEPDFNPATGYSEGFLVCAKDFPCRINPRSEARRATIMKEYEEAQRSVFSKYENPQ</sequence>
<dbReference type="Gene3D" id="1.10.630.10">
    <property type="entry name" value="Cytochrome P450"/>
    <property type="match status" value="1"/>
</dbReference>
<evidence type="ECO:0000256" key="3">
    <source>
        <dbReference type="ARBA" id="ARBA00022723"/>
    </source>
</evidence>
<comment type="caution">
    <text evidence="9">The sequence shown here is derived from an EMBL/GenBank/DDBJ whole genome shotgun (WGS) entry which is preliminary data.</text>
</comment>
<evidence type="ECO:0000256" key="6">
    <source>
        <dbReference type="ARBA" id="ARBA00023033"/>
    </source>
</evidence>
<dbReference type="EMBL" id="BAUL01000058">
    <property type="protein sequence ID" value="GAD93503.1"/>
    <property type="molecule type" value="Genomic_DNA"/>
</dbReference>
<dbReference type="CDD" id="cd07257">
    <property type="entry name" value="THT_oxygenase_C"/>
    <property type="match status" value="1"/>
</dbReference>
<evidence type="ECO:0000256" key="2">
    <source>
        <dbReference type="ARBA" id="ARBA00010617"/>
    </source>
</evidence>
<evidence type="ECO:0000313" key="10">
    <source>
        <dbReference type="Proteomes" id="UP000018001"/>
    </source>
</evidence>
<dbReference type="GO" id="GO:0016705">
    <property type="term" value="F:oxidoreductase activity, acting on paired donors, with incorporation or reduction of molecular oxygen"/>
    <property type="evidence" value="ECO:0007669"/>
    <property type="project" value="InterPro"/>
</dbReference>
<dbReference type="InterPro" id="IPR050364">
    <property type="entry name" value="Cytochrome_P450_fung"/>
</dbReference>
<dbReference type="InterPro" id="IPR002401">
    <property type="entry name" value="Cyt_P450_E_grp-I"/>
</dbReference>
<feature type="domain" description="VOC" evidence="8">
    <location>
        <begin position="168"/>
        <end position="291"/>
    </location>
</feature>
<accession>V5FNJ3</accession>
<evidence type="ECO:0000256" key="7">
    <source>
        <dbReference type="PIRSR" id="PIRSR602401-1"/>
    </source>
</evidence>
<keyword evidence="10" id="KW-1185">Reference proteome</keyword>
<dbReference type="HOGENOM" id="CLU_014565_0_0_1"/>
<dbReference type="SUPFAM" id="SSF48264">
    <property type="entry name" value="Cytochrome P450"/>
    <property type="match status" value="1"/>
</dbReference>
<dbReference type="OrthoDB" id="1103324at2759"/>
<dbReference type="SUPFAM" id="SSF54593">
    <property type="entry name" value="Glyoxalase/Bleomycin resistance protein/Dihydroxybiphenyl dioxygenase"/>
    <property type="match status" value="1"/>
</dbReference>
<dbReference type="InterPro" id="IPR029068">
    <property type="entry name" value="Glyas_Bleomycin-R_OHBP_Dase"/>
</dbReference>
<dbReference type="PRINTS" id="PR00463">
    <property type="entry name" value="EP450I"/>
</dbReference>
<dbReference type="CDD" id="cd11065">
    <property type="entry name" value="CYP64-like"/>
    <property type="match status" value="1"/>
</dbReference>
<dbReference type="InterPro" id="IPR036396">
    <property type="entry name" value="Cyt_P450_sf"/>
</dbReference>
<comment type="cofactor">
    <cofactor evidence="1 7">
        <name>heme</name>
        <dbReference type="ChEBI" id="CHEBI:30413"/>
    </cofactor>
</comment>
<dbReference type="InterPro" id="IPR004360">
    <property type="entry name" value="Glyas_Fos-R_dOase_dom"/>
</dbReference>
<dbReference type="FunFam" id="3.10.180.10:FF:000034">
    <property type="entry name" value="Glyoxalase/Bleomycin resistance protein/Dihydroxybiphenyl dioxygenase"/>
    <property type="match status" value="1"/>
</dbReference>
<dbReference type="eggNOG" id="KOG0156">
    <property type="taxonomic scope" value="Eukaryota"/>
</dbReference>
<keyword evidence="4" id="KW-0560">Oxidoreductase</keyword>
<organism evidence="9 10">
    <name type="scientific">Byssochlamys spectabilis (strain No. 5 / NBRC 109023)</name>
    <name type="common">Paecilomyces variotii</name>
    <dbReference type="NCBI Taxonomy" id="1356009"/>
    <lineage>
        <taxon>Eukaryota</taxon>
        <taxon>Fungi</taxon>
        <taxon>Dikarya</taxon>
        <taxon>Ascomycota</taxon>
        <taxon>Pezizomycotina</taxon>
        <taxon>Eurotiomycetes</taxon>
        <taxon>Eurotiomycetidae</taxon>
        <taxon>Eurotiales</taxon>
        <taxon>Thermoascaceae</taxon>
        <taxon>Paecilomyces</taxon>
    </lineage>
</organism>
<dbReference type="Pfam" id="PF00903">
    <property type="entry name" value="Glyoxalase"/>
    <property type="match status" value="1"/>
</dbReference>
<evidence type="ECO:0000313" key="9">
    <source>
        <dbReference type="EMBL" id="GAD93503.1"/>
    </source>
</evidence>
<proteinExistence type="inferred from homology"/>
<gene>
    <name evidence="9" type="ORF">PVAR5_2114</name>
</gene>
<reference evidence="10" key="1">
    <citation type="journal article" date="2014" name="Genome Announc.">
        <title>Draft genome sequence of the formaldehyde-resistant fungus Byssochlamys spectabilis No. 5 (anamorph Paecilomyces variotii No. 5) (NBRC109023).</title>
        <authorList>
            <person name="Oka T."/>
            <person name="Ekino K."/>
            <person name="Fukuda K."/>
            <person name="Nomura Y."/>
        </authorList>
    </citation>
    <scope>NUCLEOTIDE SEQUENCE [LARGE SCALE GENOMIC DNA]</scope>
    <source>
        <strain evidence="10">No. 5 / NBRC 109023</strain>
    </source>
</reference>
<dbReference type="Pfam" id="PF00067">
    <property type="entry name" value="p450"/>
    <property type="match status" value="1"/>
</dbReference>
<dbReference type="FunFam" id="3.10.180.10:FF:000039">
    <property type="entry name" value="Trihydroxytoluene oxygenase (AFU_orthologue AFUA_8G02470)"/>
    <property type="match status" value="1"/>
</dbReference>
<dbReference type="CDD" id="cd07267">
    <property type="entry name" value="THT_Oxygenase_N"/>
    <property type="match status" value="1"/>
</dbReference>
<protein>
    <recommendedName>
        <fullName evidence="8">VOC domain-containing protein</fullName>
    </recommendedName>
</protein>
<dbReference type="PROSITE" id="PS51819">
    <property type="entry name" value="VOC"/>
    <property type="match status" value="1"/>
</dbReference>
<evidence type="ECO:0000256" key="4">
    <source>
        <dbReference type="ARBA" id="ARBA00023002"/>
    </source>
</evidence>
<evidence type="ECO:0000259" key="8">
    <source>
        <dbReference type="PROSITE" id="PS51819"/>
    </source>
</evidence>
<dbReference type="GO" id="GO:0020037">
    <property type="term" value="F:heme binding"/>
    <property type="evidence" value="ECO:0007669"/>
    <property type="project" value="InterPro"/>
</dbReference>
<dbReference type="InterPro" id="IPR001128">
    <property type="entry name" value="Cyt_P450"/>
</dbReference>